<dbReference type="AlphaFoldDB" id="A0A2J8TET2"/>
<dbReference type="CDD" id="cd04320">
    <property type="entry name" value="AspRS_cyto_N"/>
    <property type="match status" value="1"/>
</dbReference>
<dbReference type="Pfam" id="PF01336">
    <property type="entry name" value="tRNA_anti-codon"/>
    <property type="match status" value="1"/>
</dbReference>
<organism evidence="4">
    <name type="scientific">Pongo abelii</name>
    <name type="common">Sumatran orangutan</name>
    <name type="synonym">Pongo pygmaeus abelii</name>
    <dbReference type="NCBI Taxonomy" id="9601"/>
    <lineage>
        <taxon>Eukaryota</taxon>
        <taxon>Metazoa</taxon>
        <taxon>Chordata</taxon>
        <taxon>Craniata</taxon>
        <taxon>Vertebrata</taxon>
        <taxon>Euteleostomi</taxon>
        <taxon>Mammalia</taxon>
        <taxon>Eutheria</taxon>
        <taxon>Euarchontoglires</taxon>
        <taxon>Primates</taxon>
        <taxon>Haplorrhini</taxon>
        <taxon>Catarrhini</taxon>
        <taxon>Hominidae</taxon>
        <taxon>Pongo</taxon>
    </lineage>
</organism>
<keyword evidence="1" id="KW-0963">Cytoplasm</keyword>
<dbReference type="GO" id="GO:0003723">
    <property type="term" value="F:RNA binding"/>
    <property type="evidence" value="ECO:0007669"/>
    <property type="project" value="TreeGrafter"/>
</dbReference>
<gene>
    <name evidence="4" type="ORF">CR201_G0035419</name>
</gene>
<accession>A0A2J8TET2</accession>
<sequence>GGDWEGGRSPFGLPYGSLRGRVVSTAQFRVPMPSASASRKSQEKPREIMDAAEDYAKERYGISSMIQSQEKPDRVLVRVRDLTIQKADEVVWVRARVHTSRAKGKQCFLVLRQQQFNVQALVAVGDHASKQMVKFAANINKESIVDVEGVVRKVNQKIESCTQQDVELHVQKVTFFKI</sequence>
<dbReference type="GO" id="GO:0017101">
    <property type="term" value="C:aminoacyl-tRNA synthetase multienzyme complex"/>
    <property type="evidence" value="ECO:0007669"/>
    <property type="project" value="TreeGrafter"/>
</dbReference>
<evidence type="ECO:0000313" key="4">
    <source>
        <dbReference type="EMBL" id="PNJ31552.1"/>
    </source>
</evidence>
<name>A0A2J8TET2_PONAB</name>
<dbReference type="FunFam" id="2.40.50.140:FF:000144">
    <property type="entry name" value="Aspartate--tRNA ligase, cytoplasmic"/>
    <property type="match status" value="1"/>
</dbReference>
<evidence type="ECO:0000256" key="2">
    <source>
        <dbReference type="ARBA" id="ARBA00033155"/>
    </source>
</evidence>
<dbReference type="EMBL" id="NDHI03003500">
    <property type="protein sequence ID" value="PNJ31552.1"/>
    <property type="molecule type" value="Genomic_DNA"/>
</dbReference>
<dbReference type="GO" id="GO:0006422">
    <property type="term" value="P:aspartyl-tRNA aminoacylation"/>
    <property type="evidence" value="ECO:0007669"/>
    <property type="project" value="InterPro"/>
</dbReference>
<comment type="caution">
    <text evidence="4">The sequence shown here is derived from an EMBL/GenBank/DDBJ whole genome shotgun (WGS) entry which is preliminary data.</text>
</comment>
<dbReference type="InterPro" id="IPR012340">
    <property type="entry name" value="NA-bd_OB-fold"/>
</dbReference>
<dbReference type="SUPFAM" id="SSF50249">
    <property type="entry name" value="Nucleic acid-binding proteins"/>
    <property type="match status" value="1"/>
</dbReference>
<dbReference type="InterPro" id="IPR004523">
    <property type="entry name" value="Asp-tRNA_synthase_2"/>
</dbReference>
<protein>
    <recommendedName>
        <fullName evidence="2">Aspartyl-tRNA synthetase</fullName>
    </recommendedName>
</protein>
<dbReference type="InterPro" id="IPR004365">
    <property type="entry name" value="NA-bd_OB_tRNA"/>
</dbReference>
<dbReference type="Gene3D" id="2.40.50.140">
    <property type="entry name" value="Nucleic acid-binding proteins"/>
    <property type="match status" value="1"/>
</dbReference>
<dbReference type="GO" id="GO:0005829">
    <property type="term" value="C:cytosol"/>
    <property type="evidence" value="ECO:0007669"/>
    <property type="project" value="TreeGrafter"/>
</dbReference>
<dbReference type="PANTHER" id="PTHR43450">
    <property type="entry name" value="ASPARTYL-TRNA SYNTHETASE"/>
    <property type="match status" value="1"/>
</dbReference>
<dbReference type="GO" id="GO:0004815">
    <property type="term" value="F:aspartate-tRNA ligase activity"/>
    <property type="evidence" value="ECO:0007669"/>
    <property type="project" value="InterPro"/>
</dbReference>
<evidence type="ECO:0000256" key="1">
    <source>
        <dbReference type="ARBA" id="ARBA00022490"/>
    </source>
</evidence>
<reference evidence="4" key="1">
    <citation type="submission" date="2017-12" db="EMBL/GenBank/DDBJ databases">
        <title>High-resolution comparative analysis of great ape genomes.</title>
        <authorList>
            <person name="Pollen A."/>
            <person name="Hastie A."/>
            <person name="Hormozdiari F."/>
            <person name="Dougherty M."/>
            <person name="Liu R."/>
            <person name="Chaisson M."/>
            <person name="Hoppe E."/>
            <person name="Hill C."/>
            <person name="Pang A."/>
            <person name="Hillier L."/>
            <person name="Baker C."/>
            <person name="Armstrong J."/>
            <person name="Shendure J."/>
            <person name="Paten B."/>
            <person name="Wilson R."/>
            <person name="Chao H."/>
            <person name="Schneider V."/>
            <person name="Ventura M."/>
            <person name="Kronenberg Z."/>
            <person name="Murali S."/>
            <person name="Gordon D."/>
            <person name="Cantsilieris S."/>
            <person name="Munson K."/>
            <person name="Nelson B."/>
            <person name="Raja A."/>
            <person name="Underwood J."/>
            <person name="Diekhans M."/>
            <person name="Fiddes I."/>
            <person name="Haussler D."/>
            <person name="Eichler E."/>
        </authorList>
    </citation>
    <scope>NUCLEOTIDE SEQUENCE [LARGE SCALE GENOMIC DNA]</scope>
    <source>
        <strain evidence="4">Susie</strain>
    </source>
</reference>
<proteinExistence type="predicted"/>
<feature type="domain" description="OB" evidence="3">
    <location>
        <begin position="91"/>
        <end position="174"/>
    </location>
</feature>
<dbReference type="GO" id="GO:0005524">
    <property type="term" value="F:ATP binding"/>
    <property type="evidence" value="ECO:0007669"/>
    <property type="project" value="InterPro"/>
</dbReference>
<evidence type="ECO:0000259" key="3">
    <source>
        <dbReference type="Pfam" id="PF01336"/>
    </source>
</evidence>
<dbReference type="PANTHER" id="PTHR43450:SF1">
    <property type="entry name" value="ASPARTATE--TRNA LIGASE, CYTOPLASMIC"/>
    <property type="match status" value="1"/>
</dbReference>
<feature type="non-terminal residue" evidence="4">
    <location>
        <position position="1"/>
    </location>
</feature>